<dbReference type="GO" id="GO:0035438">
    <property type="term" value="F:cyclic-di-GMP binding"/>
    <property type="evidence" value="ECO:0007669"/>
    <property type="project" value="InterPro"/>
</dbReference>
<feature type="domain" description="PilZ" evidence="1">
    <location>
        <begin position="7"/>
        <end position="104"/>
    </location>
</feature>
<organism evidence="2">
    <name type="scientific">marine sediment metagenome</name>
    <dbReference type="NCBI Taxonomy" id="412755"/>
    <lineage>
        <taxon>unclassified sequences</taxon>
        <taxon>metagenomes</taxon>
        <taxon>ecological metagenomes</taxon>
    </lineage>
</organism>
<dbReference type="EMBL" id="LAZR01003329">
    <property type="protein sequence ID" value="KKN19489.1"/>
    <property type="molecule type" value="Genomic_DNA"/>
</dbReference>
<proteinExistence type="predicted"/>
<name>A0A0F9NNM5_9ZZZZ</name>
<reference evidence="2" key="1">
    <citation type="journal article" date="2015" name="Nature">
        <title>Complex archaea that bridge the gap between prokaryotes and eukaryotes.</title>
        <authorList>
            <person name="Spang A."/>
            <person name="Saw J.H."/>
            <person name="Jorgensen S.L."/>
            <person name="Zaremba-Niedzwiedzka K."/>
            <person name="Martijn J."/>
            <person name="Lind A.E."/>
            <person name="van Eijk R."/>
            <person name="Schleper C."/>
            <person name="Guy L."/>
            <person name="Ettema T.J."/>
        </authorList>
    </citation>
    <scope>NUCLEOTIDE SEQUENCE</scope>
</reference>
<dbReference type="AlphaFoldDB" id="A0A0F9NNM5"/>
<evidence type="ECO:0000313" key="2">
    <source>
        <dbReference type="EMBL" id="KKN19489.1"/>
    </source>
</evidence>
<protein>
    <recommendedName>
        <fullName evidence="1">PilZ domain-containing protein</fullName>
    </recommendedName>
</protein>
<gene>
    <name evidence="2" type="ORF">LCGC14_0945150</name>
</gene>
<dbReference type="Pfam" id="PF07238">
    <property type="entry name" value="PilZ"/>
    <property type="match status" value="1"/>
</dbReference>
<dbReference type="Gene3D" id="2.40.10.220">
    <property type="entry name" value="predicted glycosyltransferase like domains"/>
    <property type="match status" value="1"/>
</dbReference>
<evidence type="ECO:0000259" key="1">
    <source>
        <dbReference type="Pfam" id="PF07238"/>
    </source>
</evidence>
<comment type="caution">
    <text evidence="2">The sequence shown here is derived from an EMBL/GenBank/DDBJ whole genome shotgun (WGS) entry which is preliminary data.</text>
</comment>
<accession>A0A0F9NNM5</accession>
<dbReference type="InterPro" id="IPR009875">
    <property type="entry name" value="PilZ_domain"/>
</dbReference>
<sequence>MEYKGINRRAHKRIKTKGATVTYKEGRFFFSKKQFVEEFYPVVEMSRGGVRFLGKKLFAISSKVSIKISIPEESSPLILKGKVRWTSLNPAMSYKYQIGIQFDPFAWKKGCNHPEVLEKIMKLEQKFLANKKSVDH</sequence>